<evidence type="ECO:0000313" key="2">
    <source>
        <dbReference type="EMBL" id="KAK9401507.1"/>
    </source>
</evidence>
<dbReference type="Pfam" id="PF21047">
    <property type="entry name" value="HEAT_Maestro"/>
    <property type="match status" value="1"/>
</dbReference>
<dbReference type="GO" id="GO:0005737">
    <property type="term" value="C:cytoplasm"/>
    <property type="evidence" value="ECO:0007669"/>
    <property type="project" value="TreeGrafter"/>
</dbReference>
<sequence length="366" mass="40974">MLEQSSSSSKFKMSNIGNESSVSCYPRHAGSFSSVDSEIHIKEAVGRIRTFLHEKYQDVPEKSKFLECVDLVTANMETGKDGFREEYYNPMLLRDILRGLKAIKLGKVAGGLILSCSDPNERVSCWAADGLHRLYALMVHQKGLTKAEDNQEYLDLLREWEEEKIFWLAWFSDVSMAATIFKKYLRADDQMALILTALRGTRDDSIHSTKAAVRMLKAMLREPRSNFVKVPKTVRLMHSSLEQITDPLARHEFFRLLRLIGSSHPEEVVRTLLSCSLQCDCSASAMWHALVSFSSSACKILSVLQDIVQQQPFRLDCPGTKPAVTPLAVGIKSGQAGGVEGSFLVWKIAFRSCGNFVTGSHLSEMV</sequence>
<comment type="caution">
    <text evidence="2">The sequence shown here is derived from an EMBL/GenBank/DDBJ whole genome shotgun (WGS) entry which is preliminary data.</text>
</comment>
<dbReference type="PANTHER" id="PTHR23120:SF42">
    <property type="entry name" value="MAESTRO HEAT-LIKE REPEAT FAMILY MEMBER 3"/>
    <property type="match status" value="1"/>
</dbReference>
<dbReference type="Proteomes" id="UP001474421">
    <property type="component" value="Unassembled WGS sequence"/>
</dbReference>
<dbReference type="AlphaFoldDB" id="A0AAW1BI41"/>
<proteinExistence type="predicted"/>
<reference evidence="2 3" key="1">
    <citation type="journal article" date="2024" name="Proc. Natl. Acad. Sci. U.S.A.">
        <title>The genetic regulatory architecture and epigenomic basis for age-related changes in rattlesnake venom.</title>
        <authorList>
            <person name="Hogan M.P."/>
            <person name="Holding M.L."/>
            <person name="Nystrom G.S."/>
            <person name="Colston T.J."/>
            <person name="Bartlett D.A."/>
            <person name="Mason A.J."/>
            <person name="Ellsworth S.A."/>
            <person name="Rautsaw R.M."/>
            <person name="Lawrence K.C."/>
            <person name="Strickland J.L."/>
            <person name="He B."/>
            <person name="Fraser P."/>
            <person name="Margres M.J."/>
            <person name="Gilbert D.M."/>
            <person name="Gibbs H.L."/>
            <person name="Parkinson C.L."/>
            <person name="Rokyta D.R."/>
        </authorList>
    </citation>
    <scope>NUCLEOTIDE SEQUENCE [LARGE SCALE GENOMIC DNA]</scope>
    <source>
        <strain evidence="2">DRR0105</strain>
    </source>
</reference>
<dbReference type="PANTHER" id="PTHR23120">
    <property type="entry name" value="MAESTRO-RELATED HEAT DOMAIN-CONTAINING"/>
    <property type="match status" value="1"/>
</dbReference>
<dbReference type="InterPro" id="IPR048465">
    <property type="entry name" value="Maestro-like_HEAT"/>
</dbReference>
<organism evidence="2 3">
    <name type="scientific">Crotalus adamanteus</name>
    <name type="common">Eastern diamondback rattlesnake</name>
    <dbReference type="NCBI Taxonomy" id="8729"/>
    <lineage>
        <taxon>Eukaryota</taxon>
        <taxon>Metazoa</taxon>
        <taxon>Chordata</taxon>
        <taxon>Craniata</taxon>
        <taxon>Vertebrata</taxon>
        <taxon>Euteleostomi</taxon>
        <taxon>Lepidosauria</taxon>
        <taxon>Squamata</taxon>
        <taxon>Bifurcata</taxon>
        <taxon>Unidentata</taxon>
        <taxon>Episquamata</taxon>
        <taxon>Toxicofera</taxon>
        <taxon>Serpentes</taxon>
        <taxon>Colubroidea</taxon>
        <taxon>Viperidae</taxon>
        <taxon>Crotalinae</taxon>
        <taxon>Crotalus</taxon>
    </lineage>
</organism>
<protein>
    <submittedName>
        <fullName evidence="2">Maestro heat-like repeat-containing protein family member 7</fullName>
    </submittedName>
</protein>
<dbReference type="InterPro" id="IPR045206">
    <property type="entry name" value="Maestro_heat-like_prot"/>
</dbReference>
<name>A0AAW1BI41_CROAD</name>
<dbReference type="EMBL" id="JAOTOJ010000005">
    <property type="protein sequence ID" value="KAK9401507.1"/>
    <property type="molecule type" value="Genomic_DNA"/>
</dbReference>
<accession>A0AAW1BI41</accession>
<evidence type="ECO:0000313" key="3">
    <source>
        <dbReference type="Proteomes" id="UP001474421"/>
    </source>
</evidence>
<keyword evidence="3" id="KW-1185">Reference proteome</keyword>
<evidence type="ECO:0000259" key="1">
    <source>
        <dbReference type="Pfam" id="PF21047"/>
    </source>
</evidence>
<gene>
    <name evidence="2" type="ORF">NXF25_012221</name>
</gene>
<dbReference type="SUPFAM" id="SSF48371">
    <property type="entry name" value="ARM repeat"/>
    <property type="match status" value="1"/>
</dbReference>
<feature type="domain" description="Maestro-like HEAT-repeats" evidence="1">
    <location>
        <begin position="100"/>
        <end position="301"/>
    </location>
</feature>
<dbReference type="InterPro" id="IPR016024">
    <property type="entry name" value="ARM-type_fold"/>
</dbReference>